<keyword evidence="3" id="KW-0808">Transferase</keyword>
<dbReference type="InterPro" id="IPR001245">
    <property type="entry name" value="Ser-Thr/Tyr_kinase_cat_dom"/>
</dbReference>
<dbReference type="PRINTS" id="PR00109">
    <property type="entry name" value="TYRKINASE"/>
</dbReference>
<name>A0A067C0U6_SAPPC</name>
<organism evidence="3 4">
    <name type="scientific">Saprolegnia parasitica (strain CBS 223.65)</name>
    <dbReference type="NCBI Taxonomy" id="695850"/>
    <lineage>
        <taxon>Eukaryota</taxon>
        <taxon>Sar</taxon>
        <taxon>Stramenopiles</taxon>
        <taxon>Oomycota</taxon>
        <taxon>Saprolegniomycetes</taxon>
        <taxon>Saprolegniales</taxon>
        <taxon>Saprolegniaceae</taxon>
        <taxon>Saprolegnia</taxon>
    </lineage>
</organism>
<dbReference type="PROSITE" id="PS50011">
    <property type="entry name" value="PROTEIN_KINASE_DOM"/>
    <property type="match status" value="1"/>
</dbReference>
<dbReference type="OrthoDB" id="122279at2759"/>
<dbReference type="GO" id="GO:0004674">
    <property type="term" value="F:protein serine/threonine kinase activity"/>
    <property type="evidence" value="ECO:0007669"/>
    <property type="project" value="TreeGrafter"/>
</dbReference>
<sequence>MAADDTRRMFTIAALVCQVVSTVAASYMLLRIRHTTALSTKLIFYRALSDVGFSLTGAIANVLALRRAPPSWPIDVFLKAPHWSLEISSFLWSIALALYILFRQNQRGDFSMIFTHTAIWSLTLLYAALEIYALESNSQQVPLIARVVWDTLALIALVTVLYTLCSFRAHKIRSGQLGQSVVMGKLLGYMLIFLAFVTPNLTNDVWFFATGALTQTPDDAFANISSILFALWPTGNCIVFLSKVNCYRPPTSKIDEAAPPLSPTQELHGLEIGEKIGQGLAVVYRGKWRGAVVAVKMKMLLLDNNDEALDPAFLHECNVEIQQEAIVMKRLTHPNIVLFMEAGFHQGSICIISEYCARGSLRDVLSNAYALNGRSIIWPMKIRLALGLAYGLQYLHNSQMIHRDLKSPNILVDETWHAKIADFGTLRLAEIVRSQNHHVSPEMTGLVGTTRWMAPEVIKGHKQYTEKIDIYSLGVILWELIDGRKLPYDEIRWNHQIEAAIVQGKRPTIVANSCPPRWKVLVSMCWQVDPTQRPTIAQLIRSLHRVAKEDIKDALHKNLPFVGNLQQMDCDYILKNTRCEVDIEPPGTLYFKRTASDVSLLSATSTNSHLKHIPLLEETNTGRSGGGKSSFYALA</sequence>
<feature type="domain" description="Protein kinase" evidence="2">
    <location>
        <begin position="270"/>
        <end position="547"/>
    </location>
</feature>
<dbReference type="OMA" id="HECNVEI"/>
<evidence type="ECO:0000256" key="1">
    <source>
        <dbReference type="SAM" id="Phobius"/>
    </source>
</evidence>
<feature type="transmembrane region" description="Helical" evidence="1">
    <location>
        <begin position="186"/>
        <end position="208"/>
    </location>
</feature>
<dbReference type="GeneID" id="24131958"/>
<evidence type="ECO:0000259" key="2">
    <source>
        <dbReference type="PROSITE" id="PS50011"/>
    </source>
</evidence>
<feature type="transmembrane region" description="Helical" evidence="1">
    <location>
        <begin position="114"/>
        <end position="134"/>
    </location>
</feature>
<dbReference type="Proteomes" id="UP000030745">
    <property type="component" value="Unassembled WGS sequence"/>
</dbReference>
<feature type="transmembrane region" description="Helical" evidence="1">
    <location>
        <begin position="12"/>
        <end position="30"/>
    </location>
</feature>
<feature type="transmembrane region" description="Helical" evidence="1">
    <location>
        <begin position="83"/>
        <end position="102"/>
    </location>
</feature>
<keyword evidence="1" id="KW-0472">Membrane</keyword>
<dbReference type="SMART" id="SM00220">
    <property type="entry name" value="S_TKc"/>
    <property type="match status" value="1"/>
</dbReference>
<accession>A0A067C0U6</accession>
<keyword evidence="4" id="KW-1185">Reference proteome</keyword>
<dbReference type="InterPro" id="IPR011009">
    <property type="entry name" value="Kinase-like_dom_sf"/>
</dbReference>
<dbReference type="Gene3D" id="1.10.510.10">
    <property type="entry name" value="Transferase(Phosphotransferase) domain 1"/>
    <property type="match status" value="1"/>
</dbReference>
<dbReference type="Pfam" id="PF07714">
    <property type="entry name" value="PK_Tyr_Ser-Thr"/>
    <property type="match status" value="1"/>
</dbReference>
<dbReference type="InterPro" id="IPR051681">
    <property type="entry name" value="Ser/Thr_Kinases-Pseudokinases"/>
</dbReference>
<keyword evidence="3" id="KW-0418">Kinase</keyword>
<gene>
    <name evidence="3" type="ORF">SPRG_09809</name>
</gene>
<proteinExistence type="predicted"/>
<dbReference type="PROSITE" id="PS00108">
    <property type="entry name" value="PROTEIN_KINASE_ST"/>
    <property type="match status" value="1"/>
</dbReference>
<dbReference type="EMBL" id="KK583242">
    <property type="protein sequence ID" value="KDO24419.1"/>
    <property type="molecule type" value="Genomic_DNA"/>
</dbReference>
<keyword evidence="1" id="KW-0812">Transmembrane</keyword>
<protein>
    <submittedName>
        <fullName evidence="3">TKL protein kinase</fullName>
    </submittedName>
</protein>
<dbReference type="RefSeq" id="XP_012204849.1">
    <property type="nucleotide sequence ID" value="XM_012349459.1"/>
</dbReference>
<dbReference type="STRING" id="695850.A0A067C0U6"/>
<dbReference type="InterPro" id="IPR000719">
    <property type="entry name" value="Prot_kinase_dom"/>
</dbReference>
<dbReference type="GO" id="GO:0005524">
    <property type="term" value="F:ATP binding"/>
    <property type="evidence" value="ECO:0007669"/>
    <property type="project" value="InterPro"/>
</dbReference>
<dbReference type="VEuPathDB" id="FungiDB:SPRG_09809"/>
<evidence type="ECO:0000313" key="3">
    <source>
        <dbReference type="EMBL" id="KDO24419.1"/>
    </source>
</evidence>
<dbReference type="PANTHER" id="PTHR44329">
    <property type="entry name" value="SERINE/THREONINE-PROTEIN KINASE TNNI3K-RELATED"/>
    <property type="match status" value="1"/>
</dbReference>
<dbReference type="InterPro" id="IPR008271">
    <property type="entry name" value="Ser/Thr_kinase_AS"/>
</dbReference>
<reference evidence="3 4" key="1">
    <citation type="journal article" date="2013" name="PLoS Genet.">
        <title>Distinctive expansion of potential virulence genes in the genome of the oomycete fish pathogen Saprolegnia parasitica.</title>
        <authorList>
            <person name="Jiang R.H."/>
            <person name="de Bruijn I."/>
            <person name="Haas B.J."/>
            <person name="Belmonte R."/>
            <person name="Lobach L."/>
            <person name="Christie J."/>
            <person name="van den Ackerveken G."/>
            <person name="Bottin A."/>
            <person name="Bulone V."/>
            <person name="Diaz-Moreno S.M."/>
            <person name="Dumas B."/>
            <person name="Fan L."/>
            <person name="Gaulin E."/>
            <person name="Govers F."/>
            <person name="Grenville-Briggs L.J."/>
            <person name="Horner N.R."/>
            <person name="Levin J.Z."/>
            <person name="Mammella M."/>
            <person name="Meijer H.J."/>
            <person name="Morris P."/>
            <person name="Nusbaum C."/>
            <person name="Oome S."/>
            <person name="Phillips A.J."/>
            <person name="van Rooyen D."/>
            <person name="Rzeszutek E."/>
            <person name="Saraiva M."/>
            <person name="Secombes C.J."/>
            <person name="Seidl M.F."/>
            <person name="Snel B."/>
            <person name="Stassen J.H."/>
            <person name="Sykes S."/>
            <person name="Tripathy S."/>
            <person name="van den Berg H."/>
            <person name="Vega-Arreguin J.C."/>
            <person name="Wawra S."/>
            <person name="Young S.K."/>
            <person name="Zeng Q."/>
            <person name="Dieguez-Uribeondo J."/>
            <person name="Russ C."/>
            <person name="Tyler B.M."/>
            <person name="van West P."/>
        </authorList>
    </citation>
    <scope>NUCLEOTIDE SEQUENCE [LARGE SCALE GENOMIC DNA]</scope>
    <source>
        <strain evidence="3 4">CBS 223.65</strain>
    </source>
</reference>
<keyword evidence="1" id="KW-1133">Transmembrane helix</keyword>
<feature type="transmembrane region" description="Helical" evidence="1">
    <location>
        <begin position="42"/>
        <end position="63"/>
    </location>
</feature>
<dbReference type="CDD" id="cd13999">
    <property type="entry name" value="STKc_MAP3K-like"/>
    <property type="match status" value="1"/>
</dbReference>
<dbReference type="SUPFAM" id="SSF56112">
    <property type="entry name" value="Protein kinase-like (PK-like)"/>
    <property type="match status" value="1"/>
</dbReference>
<feature type="transmembrane region" description="Helical" evidence="1">
    <location>
        <begin position="146"/>
        <end position="165"/>
    </location>
</feature>
<evidence type="ECO:0000313" key="4">
    <source>
        <dbReference type="Proteomes" id="UP000030745"/>
    </source>
</evidence>
<dbReference type="KEGG" id="spar:SPRG_09809"/>
<dbReference type="AlphaFoldDB" id="A0A067C0U6"/>